<dbReference type="AlphaFoldDB" id="A0A0D1M8P7"/>
<keyword evidence="1" id="KW-1133">Transmembrane helix</keyword>
<gene>
    <name evidence="3" type="ORF">SR41_07340</name>
</gene>
<keyword evidence="1" id="KW-0472">Membrane</keyword>
<dbReference type="Proteomes" id="UP000033203">
    <property type="component" value="Unassembled WGS sequence"/>
</dbReference>
<dbReference type="EMBL" id="JXTP01000028">
    <property type="protein sequence ID" value="KIU28550.1"/>
    <property type="molecule type" value="Genomic_DNA"/>
</dbReference>
<dbReference type="Pfam" id="PF04773">
    <property type="entry name" value="FecR"/>
    <property type="match status" value="1"/>
</dbReference>
<evidence type="ECO:0000313" key="4">
    <source>
        <dbReference type="Proteomes" id="UP000033203"/>
    </source>
</evidence>
<feature type="domain" description="FecR protein" evidence="2">
    <location>
        <begin position="113"/>
        <end position="202"/>
    </location>
</feature>
<organism evidence="3 4">
    <name type="scientific">Sphingomonas melonis</name>
    <dbReference type="NCBI Taxonomy" id="152682"/>
    <lineage>
        <taxon>Bacteria</taxon>
        <taxon>Pseudomonadati</taxon>
        <taxon>Pseudomonadota</taxon>
        <taxon>Alphaproteobacteria</taxon>
        <taxon>Sphingomonadales</taxon>
        <taxon>Sphingomonadaceae</taxon>
        <taxon>Sphingomonas</taxon>
    </lineage>
</organism>
<sequence length="319" mass="33948">MVDGRRLNDMSADIDEAAARWHLAQADDDMDWAAFTDWLEADPRHRDAYNAIALLDDRIDAAGPALHPRAADLTPERRSPRWGAWSAIAAVVIAAVLGLLYQGWRAGEPTVIVYRTGPGQVRTIRLADGARAILAPGSVLRVPASRAQALTLDGSAFFDVRHDVGRPLTVQAGRYTIRDVGTRFDIAIGEGMVRVAVAEGEVAVSSRNRGDAMAVVAGRALTMQGQGRGVLQPIDVSTVGGWRSGPLVYDDVPLGLVVADIARASGTAVTVDHAVAERRFSGMIAQGDGPRMARSLAALTGLALRVDGDAIHLVDRTAR</sequence>
<reference evidence="3 4" key="1">
    <citation type="submission" date="2015-01" db="EMBL/GenBank/DDBJ databases">
        <title>Genome of Sphingomonas taxi strain 30a.</title>
        <authorList>
            <person name="Eevers N."/>
            <person name="Van Hamme J."/>
            <person name="Bottos E."/>
            <person name="Weyens N."/>
            <person name="Vangronsveld J."/>
        </authorList>
    </citation>
    <scope>NUCLEOTIDE SEQUENCE [LARGE SCALE GENOMIC DNA]</scope>
    <source>
        <strain evidence="3 4">30a</strain>
    </source>
</reference>
<feature type="transmembrane region" description="Helical" evidence="1">
    <location>
        <begin position="82"/>
        <end position="104"/>
    </location>
</feature>
<name>A0A0D1M8P7_9SPHN</name>
<dbReference type="PIRSF" id="PIRSF018266">
    <property type="entry name" value="FecR"/>
    <property type="match status" value="1"/>
</dbReference>
<dbReference type="InterPro" id="IPR006860">
    <property type="entry name" value="FecR"/>
</dbReference>
<dbReference type="PANTHER" id="PTHR30273:SF2">
    <property type="entry name" value="PROTEIN FECR"/>
    <property type="match status" value="1"/>
</dbReference>
<dbReference type="GO" id="GO:0016989">
    <property type="term" value="F:sigma factor antagonist activity"/>
    <property type="evidence" value="ECO:0007669"/>
    <property type="project" value="TreeGrafter"/>
</dbReference>
<keyword evidence="1" id="KW-0812">Transmembrane</keyword>
<dbReference type="PANTHER" id="PTHR30273">
    <property type="entry name" value="PERIPLASMIC SIGNAL SENSOR AND SIGMA FACTOR ACTIVATOR FECR-RELATED"/>
    <property type="match status" value="1"/>
</dbReference>
<comment type="caution">
    <text evidence="3">The sequence shown here is derived from an EMBL/GenBank/DDBJ whole genome shotgun (WGS) entry which is preliminary data.</text>
</comment>
<evidence type="ECO:0000259" key="2">
    <source>
        <dbReference type="Pfam" id="PF04773"/>
    </source>
</evidence>
<dbReference type="Gene3D" id="2.60.120.1440">
    <property type="match status" value="1"/>
</dbReference>
<evidence type="ECO:0000313" key="3">
    <source>
        <dbReference type="EMBL" id="KIU28550.1"/>
    </source>
</evidence>
<protein>
    <recommendedName>
        <fullName evidence="2">FecR protein domain-containing protein</fullName>
    </recommendedName>
</protein>
<dbReference type="InterPro" id="IPR012373">
    <property type="entry name" value="Ferrdict_sens_TM"/>
</dbReference>
<dbReference type="PATRIC" id="fig|1549858.7.peg.276"/>
<proteinExistence type="predicted"/>
<accession>A0A0D1M8P7</accession>
<evidence type="ECO:0000256" key="1">
    <source>
        <dbReference type="SAM" id="Phobius"/>
    </source>
</evidence>